<comment type="caution">
    <text evidence="2">The sequence shown here is derived from an EMBL/GenBank/DDBJ whole genome shotgun (WGS) entry which is preliminary data.</text>
</comment>
<dbReference type="AlphaFoldDB" id="A0AAE0U090"/>
<feature type="compositionally biased region" description="Basic and acidic residues" evidence="1">
    <location>
        <begin position="7"/>
        <end position="20"/>
    </location>
</feature>
<evidence type="ECO:0000256" key="1">
    <source>
        <dbReference type="SAM" id="MobiDB-lite"/>
    </source>
</evidence>
<evidence type="ECO:0008006" key="4">
    <source>
        <dbReference type="Google" id="ProtNLM"/>
    </source>
</evidence>
<organism evidence="2 3">
    <name type="scientific">Podospora didyma</name>
    <dbReference type="NCBI Taxonomy" id="330526"/>
    <lineage>
        <taxon>Eukaryota</taxon>
        <taxon>Fungi</taxon>
        <taxon>Dikarya</taxon>
        <taxon>Ascomycota</taxon>
        <taxon>Pezizomycotina</taxon>
        <taxon>Sordariomycetes</taxon>
        <taxon>Sordariomycetidae</taxon>
        <taxon>Sordariales</taxon>
        <taxon>Podosporaceae</taxon>
        <taxon>Podospora</taxon>
    </lineage>
</organism>
<feature type="region of interest" description="Disordered" evidence="1">
    <location>
        <begin position="1"/>
        <end position="20"/>
    </location>
</feature>
<reference evidence="2" key="1">
    <citation type="journal article" date="2023" name="Mol. Phylogenet. Evol.">
        <title>Genome-scale phylogeny and comparative genomics of the fungal order Sordariales.</title>
        <authorList>
            <person name="Hensen N."/>
            <person name="Bonometti L."/>
            <person name="Westerberg I."/>
            <person name="Brannstrom I.O."/>
            <person name="Guillou S."/>
            <person name="Cros-Aarteil S."/>
            <person name="Calhoun S."/>
            <person name="Haridas S."/>
            <person name="Kuo A."/>
            <person name="Mondo S."/>
            <person name="Pangilinan J."/>
            <person name="Riley R."/>
            <person name="LaButti K."/>
            <person name="Andreopoulos B."/>
            <person name="Lipzen A."/>
            <person name="Chen C."/>
            <person name="Yan M."/>
            <person name="Daum C."/>
            <person name="Ng V."/>
            <person name="Clum A."/>
            <person name="Steindorff A."/>
            <person name="Ohm R.A."/>
            <person name="Martin F."/>
            <person name="Silar P."/>
            <person name="Natvig D.O."/>
            <person name="Lalanne C."/>
            <person name="Gautier V."/>
            <person name="Ament-Velasquez S.L."/>
            <person name="Kruys A."/>
            <person name="Hutchinson M.I."/>
            <person name="Powell A.J."/>
            <person name="Barry K."/>
            <person name="Miller A.N."/>
            <person name="Grigoriev I.V."/>
            <person name="Debuchy R."/>
            <person name="Gladieux P."/>
            <person name="Hiltunen Thoren M."/>
            <person name="Johannesson H."/>
        </authorList>
    </citation>
    <scope>NUCLEOTIDE SEQUENCE</scope>
    <source>
        <strain evidence="2">CBS 232.78</strain>
    </source>
</reference>
<feature type="compositionally biased region" description="Polar residues" evidence="1">
    <location>
        <begin position="530"/>
        <end position="563"/>
    </location>
</feature>
<protein>
    <recommendedName>
        <fullName evidence="4">C2H2-type domain-containing protein</fullName>
    </recommendedName>
</protein>
<dbReference type="EMBL" id="JAULSW010000004">
    <property type="protein sequence ID" value="KAK3385824.1"/>
    <property type="molecule type" value="Genomic_DNA"/>
</dbReference>
<feature type="compositionally biased region" description="Low complexity" evidence="1">
    <location>
        <begin position="513"/>
        <end position="522"/>
    </location>
</feature>
<feature type="compositionally biased region" description="Low complexity" evidence="1">
    <location>
        <begin position="817"/>
        <end position="829"/>
    </location>
</feature>
<feature type="region of interest" description="Disordered" evidence="1">
    <location>
        <begin position="510"/>
        <end position="605"/>
    </location>
</feature>
<feature type="region of interest" description="Disordered" evidence="1">
    <location>
        <begin position="452"/>
        <end position="481"/>
    </location>
</feature>
<dbReference type="PANTHER" id="PTHR38166">
    <property type="entry name" value="C2H2-TYPE DOMAIN-CONTAINING PROTEIN-RELATED"/>
    <property type="match status" value="1"/>
</dbReference>
<dbReference type="Proteomes" id="UP001285441">
    <property type="component" value="Unassembled WGS sequence"/>
</dbReference>
<keyword evidence="3" id="KW-1185">Reference proteome</keyword>
<name>A0AAE0U090_9PEZI</name>
<dbReference type="PANTHER" id="PTHR38166:SF1">
    <property type="entry name" value="C2H2-TYPE DOMAIN-CONTAINING PROTEIN"/>
    <property type="match status" value="1"/>
</dbReference>
<reference evidence="2" key="2">
    <citation type="submission" date="2023-06" db="EMBL/GenBank/DDBJ databases">
        <authorList>
            <consortium name="Lawrence Berkeley National Laboratory"/>
            <person name="Haridas S."/>
            <person name="Hensen N."/>
            <person name="Bonometti L."/>
            <person name="Westerberg I."/>
            <person name="Brannstrom I.O."/>
            <person name="Guillou S."/>
            <person name="Cros-Aarteil S."/>
            <person name="Calhoun S."/>
            <person name="Kuo A."/>
            <person name="Mondo S."/>
            <person name="Pangilinan J."/>
            <person name="Riley R."/>
            <person name="LaButti K."/>
            <person name="Andreopoulos B."/>
            <person name="Lipzen A."/>
            <person name="Chen C."/>
            <person name="Yanf M."/>
            <person name="Daum C."/>
            <person name="Ng V."/>
            <person name="Clum A."/>
            <person name="Steindorff A."/>
            <person name="Ohm R."/>
            <person name="Martin F."/>
            <person name="Silar P."/>
            <person name="Natvig D."/>
            <person name="Lalanne C."/>
            <person name="Gautier V."/>
            <person name="Ament-velasquez S.L."/>
            <person name="Kruys A."/>
            <person name="Hutchinson M.I."/>
            <person name="Powell A.J."/>
            <person name="Barry K."/>
            <person name="Miller A.N."/>
            <person name="Grigoriev I.V."/>
            <person name="Debuchy R."/>
            <person name="Gladieux P."/>
            <person name="Thoren M.H."/>
            <person name="Johannesson H."/>
        </authorList>
    </citation>
    <scope>NUCLEOTIDE SEQUENCE</scope>
    <source>
        <strain evidence="2">CBS 232.78</strain>
    </source>
</reference>
<feature type="compositionally biased region" description="Polar residues" evidence="1">
    <location>
        <begin position="453"/>
        <end position="462"/>
    </location>
</feature>
<feature type="region of interest" description="Disordered" evidence="1">
    <location>
        <begin position="788"/>
        <end position="829"/>
    </location>
</feature>
<evidence type="ECO:0000313" key="2">
    <source>
        <dbReference type="EMBL" id="KAK3385824.1"/>
    </source>
</evidence>
<feature type="compositionally biased region" description="Basic and acidic residues" evidence="1">
    <location>
        <begin position="794"/>
        <end position="816"/>
    </location>
</feature>
<accession>A0AAE0U090</accession>
<sequence>MRHLCHGKAEEEKIPSKPKEGMSLQEKMLMWQSESRANSPEIDATDHFEGVEDIDDSLSHIELSAYSNIIFKSQSYDWLVKTLIKESLFHWDNSQPNIMVHDIREEIMKALPTGRISRKESPCTYKTTFSIQWLPIKQRLEREQTSNGLTAIESVFSTIVLTSSSIDHIQAMTTEEYINQTWTSGGKELLQVIGDVFEDSQTNGSDVTVYGPYKNDIVKATLRGLNVDIVVTGSPRAVSERGEMIAWLVAALQDPGARNLVQYFPSLGKQGAKQCIGQQPEDSGQSWKVEINPVIAGDAPNLSPLRKMGWLGEKDGWLGGIIQPVIVRGFPTTRRPFPGIEVSTNVLFSPLSAIKFDASRHQVSLPGTDTLLELVKEIDGVCLWHVLFTPSSRCECATHPRTRLDLVGDIRKYRHVIGDCLWTCNSSQRLSSHPADFVSDKATGSHIMDLPRTESSITNSKDTPIDSDMMSIPDSPENDCPSPLATPHVLSPVIRAVAFRLVDSYREARLTTSGSNSLSYSSFTIDEDSGNISTDPTENESPSNDGRPTSSGAVNHAQGSDQNPPSPSRKRMRDDEGDDNEDPNNGRNPMPPPKRPKRGSEIPSGKSLACPFWKFDPEQHKDCLKTKQRYFQVNRVKQHLTRRHTKVYCERCKTIFKDEPGHQHHLEHAGPACVFKPWNPHHGVTRRQQAKLHKKSSSSLTDSEQWFAMWAILFPNRPQPRSPYIDQYLSDDLRHFREYAQDRGSQFLSEDLLSRGLSLPPELTSDEAISSHLARIISSGMDRMIEDWISSGHNGDRGPRRGQDDEPRSEPSEHETAAGSLADSGLGLSSSQPGLQLESIFHINDTNDPITLPVPNIVVPTDDQVPMECNEQQPNFVGYSLTLDFDFEGSNDFSADMQDHSESNCWDETFGGGYDFHDQT</sequence>
<gene>
    <name evidence="2" type="ORF">B0H63DRAFT_187870</name>
</gene>
<evidence type="ECO:0000313" key="3">
    <source>
        <dbReference type="Proteomes" id="UP001285441"/>
    </source>
</evidence>
<proteinExistence type="predicted"/>